<evidence type="ECO:0000256" key="5">
    <source>
        <dbReference type="SAM" id="MobiDB-lite"/>
    </source>
</evidence>
<evidence type="ECO:0000256" key="1">
    <source>
        <dbReference type="ARBA" id="ARBA00004442"/>
    </source>
</evidence>
<feature type="region of interest" description="Disordered" evidence="5">
    <location>
        <begin position="37"/>
        <end position="57"/>
    </location>
</feature>
<dbReference type="EMBL" id="FOCQ01000015">
    <property type="protein sequence ID" value="SEN58719.1"/>
    <property type="molecule type" value="Genomic_DNA"/>
</dbReference>
<dbReference type="Proteomes" id="UP000199695">
    <property type="component" value="Unassembled WGS sequence"/>
</dbReference>
<dbReference type="PANTHER" id="PTHR30329">
    <property type="entry name" value="STATOR ELEMENT OF FLAGELLAR MOTOR COMPLEX"/>
    <property type="match status" value="1"/>
</dbReference>
<dbReference type="PRINTS" id="PR01021">
    <property type="entry name" value="OMPADOMAIN"/>
</dbReference>
<proteinExistence type="predicted"/>
<dbReference type="RefSeq" id="WP_089971289.1">
    <property type="nucleotide sequence ID" value="NZ_FOCQ01000015.1"/>
</dbReference>
<evidence type="ECO:0000256" key="3">
    <source>
        <dbReference type="ARBA" id="ARBA00023237"/>
    </source>
</evidence>
<feature type="compositionally biased region" description="Polar residues" evidence="5">
    <location>
        <begin position="42"/>
        <end position="57"/>
    </location>
</feature>
<accession>A0A1H8HRN4</accession>
<evidence type="ECO:0000256" key="2">
    <source>
        <dbReference type="ARBA" id="ARBA00023136"/>
    </source>
</evidence>
<reference evidence="7 8" key="1">
    <citation type="submission" date="2016-10" db="EMBL/GenBank/DDBJ databases">
        <authorList>
            <person name="de Groot N.N."/>
        </authorList>
    </citation>
    <scope>NUCLEOTIDE SEQUENCE [LARGE SCALE GENOMIC DNA]</scope>
    <source>
        <strain evidence="7 8">DSM 46701</strain>
    </source>
</reference>
<dbReference type="Pfam" id="PF00691">
    <property type="entry name" value="OmpA"/>
    <property type="match status" value="1"/>
</dbReference>
<dbReference type="SUPFAM" id="SSF103088">
    <property type="entry name" value="OmpA-like"/>
    <property type="match status" value="1"/>
</dbReference>
<keyword evidence="8" id="KW-1185">Reference proteome</keyword>
<dbReference type="OrthoDB" id="193257at2"/>
<evidence type="ECO:0000256" key="4">
    <source>
        <dbReference type="PROSITE-ProRule" id="PRU00473"/>
    </source>
</evidence>
<gene>
    <name evidence="7" type="ORF">SAMN05444955_1158</name>
</gene>
<keyword evidence="2 4" id="KW-0472">Membrane</keyword>
<dbReference type="InterPro" id="IPR036737">
    <property type="entry name" value="OmpA-like_sf"/>
</dbReference>
<evidence type="ECO:0000259" key="6">
    <source>
        <dbReference type="PROSITE" id="PS51123"/>
    </source>
</evidence>
<keyword evidence="3" id="KW-0998">Cell outer membrane</keyword>
<dbReference type="STRING" id="1173111.SAMN05444955_1158"/>
<dbReference type="InterPro" id="IPR006664">
    <property type="entry name" value="OMP_bac"/>
</dbReference>
<sequence length="322" mass="37060">MYKGLITWFDVPTILGEYKVQVIREGKVLSEGSFNVVENPKDGNSQQSQGGITNSRPVDTYKKLTVDPRPMTFGDWPKDENKKSLDNIRKYFDPSEKISLDFDEPDTLKTDKLIIRLLRVRAKGEFHNWVRGWEQKVEPSYKGLMLTFHDPVWNGELEPGEYRVRIYRDLELMADETFNVVGGLKEASQKQKHLNLPNYVGVTFNKDQVKINVPEPLLFSFNKSDLKPQAQETLDEVALVLKQYSNAVVKVYGYTDSLGEEDYNLKLSQKRAATVESYLKSRGLQGVQFDTRGFGEMNPKESNDTIQGRQKNRRVEIIIDPR</sequence>
<dbReference type="PROSITE" id="PS51123">
    <property type="entry name" value="OMPA_2"/>
    <property type="match status" value="1"/>
</dbReference>
<dbReference type="GO" id="GO:0009279">
    <property type="term" value="C:cell outer membrane"/>
    <property type="evidence" value="ECO:0007669"/>
    <property type="project" value="UniProtKB-SubCell"/>
</dbReference>
<dbReference type="Gene3D" id="3.30.1330.60">
    <property type="entry name" value="OmpA-like domain"/>
    <property type="match status" value="1"/>
</dbReference>
<evidence type="ECO:0000313" key="8">
    <source>
        <dbReference type="Proteomes" id="UP000199695"/>
    </source>
</evidence>
<evidence type="ECO:0000313" key="7">
    <source>
        <dbReference type="EMBL" id="SEN58719.1"/>
    </source>
</evidence>
<protein>
    <submittedName>
        <fullName evidence="7">Outer membrane protein OmpA</fullName>
    </submittedName>
</protein>
<dbReference type="CDD" id="cd07185">
    <property type="entry name" value="OmpA_C-like"/>
    <property type="match status" value="1"/>
</dbReference>
<name>A0A1H8HRN4_9BACL</name>
<feature type="domain" description="OmpA-like" evidence="6">
    <location>
        <begin position="206"/>
        <end position="322"/>
    </location>
</feature>
<organism evidence="7 8">
    <name type="scientific">Lihuaxuella thermophila</name>
    <dbReference type="NCBI Taxonomy" id="1173111"/>
    <lineage>
        <taxon>Bacteria</taxon>
        <taxon>Bacillati</taxon>
        <taxon>Bacillota</taxon>
        <taxon>Bacilli</taxon>
        <taxon>Bacillales</taxon>
        <taxon>Thermoactinomycetaceae</taxon>
        <taxon>Lihuaxuella</taxon>
    </lineage>
</organism>
<comment type="subcellular location">
    <subcellularLocation>
        <location evidence="1">Cell outer membrane</location>
    </subcellularLocation>
</comment>
<dbReference type="InterPro" id="IPR050330">
    <property type="entry name" value="Bact_OuterMem_StrucFunc"/>
</dbReference>
<dbReference type="AlphaFoldDB" id="A0A1H8HRN4"/>
<dbReference type="PANTHER" id="PTHR30329:SF21">
    <property type="entry name" value="LIPOPROTEIN YIAD-RELATED"/>
    <property type="match status" value="1"/>
</dbReference>
<dbReference type="InterPro" id="IPR006665">
    <property type="entry name" value="OmpA-like"/>
</dbReference>